<proteinExistence type="predicted"/>
<feature type="domain" description="Lantibiotic dehydratase N-terminal" evidence="1">
    <location>
        <begin position="47"/>
        <end position="687"/>
    </location>
</feature>
<dbReference type="NCBIfam" id="TIGR03891">
    <property type="entry name" value="thiopep_ocin"/>
    <property type="match status" value="1"/>
</dbReference>
<sequence>MQPADRWQWGGAGLLRVSTDPGGLDLPDGLDLADPQAATAWAAGVWQRAEVRAALVVASPALARQLDLMTEHPGQDPAGACRAASALAAYLLRWQRRPTPLGSMAGVAPVRIDGPAKVQYGGAHRLSIRADCQWLAEVTTKLHRCPELVERLPVVANNTVVRRGRRLVAAGVPPIGDARAEALSETSVRATAPAAAALSMATPPIVFGALREALADRFPAATPEQISAVLTALTGQQFLLTALQIPLSDPDALGTLCSVLRQADAEEIPQIAALVTELYAICDTMGAGLLDAVPPGLAQQMTALAEAERTPLIVDAAADCEAQIPAAVAREARDAVEVLYRLSPFMGGYPPWRDYQTAFRARYGTGALVPVLDLVADSGLGLPTGYIGSGRERGPRQMSDRDDKILRLVQQATMTGGEIVLTNDLIDHLASAPVDPARLPQRTEISFAIRAASADDVTAGRFTLLLTGTPRPASSMAGRHAHLLPEADQAAIRATFTAAGPDTVTAQLSFAPRWRRSENVARTAALTPAVIGIAEYAHRDQQEVIDLNDLAVTAEGADLLLIQISTGRRVVPQITSALEAASHTPPLARFLSEVAIACFPTYSSFAFGAASAMTYLPRVRYRRTILSPARWLLRADQLPGRSADQQQWDTALDGFREHWRVPDHVAIVDHERAQPIDLRRRAHRQLLRARLDRGGHLELRECPAPEEFGWIGRAHEILLIMTRAGRPVPRHRTIAALPPVVEVGDLQLPAVSPVLALRLGAHPERMEEILADHLPALIETSGPPVSAWWFHRHRDLSDHRAAQHLAVFLRLDDEQEFAPAAAHAAAWATALHRDRLASGLHITDWTPPTGRYGHGQALTAALEVFAADSAAATAQIRAARAAELRPQALAAASFLDLAAALAGDPASGRAWVLREIAQTSGHLNPELRDQALSLADGLGPLHGTDAGQTVSDAWRCRGEALTGYAAALSPQRDPIGVLEPLLHLHHLRVVGAYPDSERATGRLARALALRQQATTGADR</sequence>
<evidence type="ECO:0000259" key="2">
    <source>
        <dbReference type="Pfam" id="PF14028"/>
    </source>
</evidence>
<evidence type="ECO:0000259" key="1">
    <source>
        <dbReference type="Pfam" id="PF04738"/>
    </source>
</evidence>
<accession>A0ABN2V5C3</accession>
<dbReference type="Pfam" id="PF14028">
    <property type="entry name" value="Lant_dehydr_C"/>
    <property type="match status" value="1"/>
</dbReference>
<dbReference type="EMBL" id="BAAAQN010000053">
    <property type="protein sequence ID" value="GAA2052331.1"/>
    <property type="molecule type" value="Genomic_DNA"/>
</dbReference>
<feature type="domain" description="Thiopeptide-type bacteriocin biosynthesis" evidence="2">
    <location>
        <begin position="756"/>
        <end position="1005"/>
    </location>
</feature>
<protein>
    <submittedName>
        <fullName evidence="3">Lantibiotic dehydratase</fullName>
    </submittedName>
</protein>
<dbReference type="RefSeq" id="WP_344669949.1">
    <property type="nucleotide sequence ID" value="NZ_BAAAQN010000053.1"/>
</dbReference>
<organism evidence="3 4">
    <name type="scientific">Catenulispora yoronensis</name>
    <dbReference type="NCBI Taxonomy" id="450799"/>
    <lineage>
        <taxon>Bacteria</taxon>
        <taxon>Bacillati</taxon>
        <taxon>Actinomycetota</taxon>
        <taxon>Actinomycetes</taxon>
        <taxon>Catenulisporales</taxon>
        <taxon>Catenulisporaceae</taxon>
        <taxon>Catenulispora</taxon>
    </lineage>
</organism>
<evidence type="ECO:0000313" key="4">
    <source>
        <dbReference type="Proteomes" id="UP001500751"/>
    </source>
</evidence>
<dbReference type="Pfam" id="PF04738">
    <property type="entry name" value="Lant_dehydr_N"/>
    <property type="match status" value="1"/>
</dbReference>
<keyword evidence="4" id="KW-1185">Reference proteome</keyword>
<comment type="caution">
    <text evidence="3">The sequence shown here is derived from an EMBL/GenBank/DDBJ whole genome shotgun (WGS) entry which is preliminary data.</text>
</comment>
<name>A0ABN2V5C3_9ACTN</name>
<evidence type="ECO:0000313" key="3">
    <source>
        <dbReference type="EMBL" id="GAA2052331.1"/>
    </source>
</evidence>
<gene>
    <name evidence="3" type="ORF">GCM10009839_69630</name>
</gene>
<reference evidence="3 4" key="1">
    <citation type="journal article" date="2019" name="Int. J. Syst. Evol. Microbiol.">
        <title>The Global Catalogue of Microorganisms (GCM) 10K type strain sequencing project: providing services to taxonomists for standard genome sequencing and annotation.</title>
        <authorList>
            <consortium name="The Broad Institute Genomics Platform"/>
            <consortium name="The Broad Institute Genome Sequencing Center for Infectious Disease"/>
            <person name="Wu L."/>
            <person name="Ma J."/>
        </authorList>
    </citation>
    <scope>NUCLEOTIDE SEQUENCE [LARGE SCALE GENOMIC DNA]</scope>
    <source>
        <strain evidence="3 4">JCM 16014</strain>
    </source>
</reference>
<dbReference type="InterPro" id="IPR006827">
    <property type="entry name" value="Lant_deHydtase_N"/>
</dbReference>
<dbReference type="InterPro" id="IPR023809">
    <property type="entry name" value="Thiopep_bacteriocin_synth_dom"/>
</dbReference>
<dbReference type="Proteomes" id="UP001500751">
    <property type="component" value="Unassembled WGS sequence"/>
</dbReference>